<dbReference type="SUPFAM" id="SSF53649">
    <property type="entry name" value="Alkaline phosphatase-like"/>
    <property type="match status" value="1"/>
</dbReference>
<dbReference type="Gene3D" id="3.40.720.10">
    <property type="entry name" value="Alkaline Phosphatase, subunit A"/>
    <property type="match status" value="1"/>
</dbReference>
<comment type="caution">
    <text evidence="5">The sequence shown here is derived from an EMBL/GenBank/DDBJ whole genome shotgun (WGS) entry which is preliminary data.</text>
</comment>
<feature type="compositionally biased region" description="Low complexity" evidence="2">
    <location>
        <begin position="712"/>
        <end position="731"/>
    </location>
</feature>
<dbReference type="PANTHER" id="PTHR42693:SF33">
    <property type="entry name" value="ARYLSULFATASE"/>
    <property type="match status" value="1"/>
</dbReference>
<dbReference type="Gene3D" id="3.30.1120.10">
    <property type="match status" value="1"/>
</dbReference>
<dbReference type="GO" id="GO:0004065">
    <property type="term" value="F:arylsulfatase activity"/>
    <property type="evidence" value="ECO:0007669"/>
    <property type="project" value="TreeGrafter"/>
</dbReference>
<feature type="region of interest" description="Disordered" evidence="2">
    <location>
        <begin position="826"/>
        <end position="860"/>
    </location>
</feature>
<accession>A0AAD3H4K3</accession>
<organism evidence="5 6">
    <name type="scientific">Chaetoceros tenuissimus</name>
    <dbReference type="NCBI Taxonomy" id="426638"/>
    <lineage>
        <taxon>Eukaryota</taxon>
        <taxon>Sar</taxon>
        <taxon>Stramenopiles</taxon>
        <taxon>Ochrophyta</taxon>
        <taxon>Bacillariophyta</taxon>
        <taxon>Coscinodiscophyceae</taxon>
        <taxon>Chaetocerotophycidae</taxon>
        <taxon>Chaetocerotales</taxon>
        <taxon>Chaetocerotaceae</taxon>
        <taxon>Chaetoceros</taxon>
    </lineage>
</organism>
<keyword evidence="3" id="KW-0732">Signal</keyword>
<sequence length="925" mass="102616">MKLVRGACHLLLLLSSATYGVHAKDVSNEERKEQKIGTRKVQEDGKKPNILLIVADDVGTSDVPYWGDNIVPMENIEKKLKSKGVTFMDAHSSPLCAPSRYMLLSGNYPHRGLQKGGAWNFSAEQNQFMNNQKSIAEVLKEQFNYHTGMYGKWHIGGRVPDGGTYSDDKSRPLSCCDIDWNQPMEDGPNDIGFDESVYTMGGIQSPPYSFFRNGFLQTNTDDIKFWEKGTYATVNNNGESIIAKPGEGDPNWDSTEYNTRIVKEVDDFLENHNTIDPFFLYVGLGQVHLPHSPPKFYMDGTPVEGVFSDPHLDLLYEMDLVVGSLMASVEDRGLMENTIVIFVSDNGGLDGFDHTVDSDRHFRGAKGTVWEGGYTVPLIMRYDGVLPQQAQRTGLVGINDIYATLADFVGFDIPDGSAQDSISFARHAESIFANSNRKNIGVWNWKTKPEMAIRDGHFKYVIRYRDTKEEYLFYLPDDVKEERNLLREEQSSFYKRVKNELDDELRKIGFCPEDVEEPFKIPYGQDKGKQVTCDYFKADPTRCETQFIGEVNCNSICGRFRDTCFYNDDIFPVTYPDNKQSPPPTECADSTTYTFTTNAGKTEKCSWISQKTVRIEKYCPDVEIASNCMLTCDQCDKDIDTVPTLSPVSTGCQDDGDFEFVRLDGKNANCEWLSKKVQRSLKYCPSPAIASGCKLTCDNCSGDVQDQEDDSSPTQSPVNSPTTSPTASPTKSPTPNPILPPTNPPSPAPTSSPSSSPTSSPTAAPTSSPTETKCVDNEDFTFEKISGDKADCEWLGEKTARINRYCDDESIASECVKACGRCTTLSPPNPSPMANEPTSSPNVVGDSPNDQTSSPTEPPFTFDPNCSNTSGYKFDTESGRKACKWICAPNNSNKLGRRKKSYCRGAVKKNCCAACNASTGPKCSY</sequence>
<dbReference type="AlphaFoldDB" id="A0AAD3H4K3"/>
<gene>
    <name evidence="5" type="ORF">CTEN210_06626</name>
</gene>
<name>A0AAD3H4K3_9STRA</name>
<evidence type="ECO:0000256" key="3">
    <source>
        <dbReference type="SAM" id="SignalP"/>
    </source>
</evidence>
<proteinExistence type="inferred from homology"/>
<dbReference type="PANTHER" id="PTHR42693">
    <property type="entry name" value="ARYLSULFATASE FAMILY MEMBER"/>
    <property type="match status" value="1"/>
</dbReference>
<feature type="signal peptide" evidence="3">
    <location>
        <begin position="1"/>
        <end position="23"/>
    </location>
</feature>
<dbReference type="Proteomes" id="UP001054902">
    <property type="component" value="Unassembled WGS sequence"/>
</dbReference>
<keyword evidence="6" id="KW-1185">Reference proteome</keyword>
<feature type="chain" id="PRO_5042151388" description="Sulfatase N-terminal domain-containing protein" evidence="3">
    <location>
        <begin position="24"/>
        <end position="925"/>
    </location>
</feature>
<dbReference type="InterPro" id="IPR017850">
    <property type="entry name" value="Alkaline_phosphatase_core_sf"/>
</dbReference>
<evidence type="ECO:0000256" key="1">
    <source>
        <dbReference type="ARBA" id="ARBA00008779"/>
    </source>
</evidence>
<feature type="compositionally biased region" description="Low complexity" evidence="2">
    <location>
        <begin position="751"/>
        <end position="770"/>
    </location>
</feature>
<dbReference type="Pfam" id="PF00884">
    <property type="entry name" value="Sulfatase"/>
    <property type="match status" value="1"/>
</dbReference>
<dbReference type="InterPro" id="IPR050738">
    <property type="entry name" value="Sulfatase"/>
</dbReference>
<feature type="domain" description="Sulfatase N-terminal" evidence="4">
    <location>
        <begin position="48"/>
        <end position="410"/>
    </location>
</feature>
<evidence type="ECO:0000259" key="4">
    <source>
        <dbReference type="Pfam" id="PF00884"/>
    </source>
</evidence>
<comment type="similarity">
    <text evidence="1">Belongs to the sulfatase family.</text>
</comment>
<evidence type="ECO:0000313" key="6">
    <source>
        <dbReference type="Proteomes" id="UP001054902"/>
    </source>
</evidence>
<reference evidence="5 6" key="1">
    <citation type="journal article" date="2021" name="Sci. Rep.">
        <title>The genome of the diatom Chaetoceros tenuissimus carries an ancient integrated fragment of an extant virus.</title>
        <authorList>
            <person name="Hongo Y."/>
            <person name="Kimura K."/>
            <person name="Takaki Y."/>
            <person name="Yoshida Y."/>
            <person name="Baba S."/>
            <person name="Kobayashi G."/>
            <person name="Nagasaki K."/>
            <person name="Hano T."/>
            <person name="Tomaru Y."/>
        </authorList>
    </citation>
    <scope>NUCLEOTIDE SEQUENCE [LARGE SCALE GENOMIC DNA]</scope>
    <source>
        <strain evidence="5 6">NIES-3715</strain>
    </source>
</reference>
<protein>
    <recommendedName>
        <fullName evidence="4">Sulfatase N-terminal domain-containing protein</fullName>
    </recommendedName>
</protein>
<feature type="region of interest" description="Disordered" evidence="2">
    <location>
        <begin position="704"/>
        <end position="775"/>
    </location>
</feature>
<dbReference type="EMBL" id="BLLK01000038">
    <property type="protein sequence ID" value="GFH50150.1"/>
    <property type="molecule type" value="Genomic_DNA"/>
</dbReference>
<evidence type="ECO:0000313" key="5">
    <source>
        <dbReference type="EMBL" id="GFH50150.1"/>
    </source>
</evidence>
<feature type="compositionally biased region" description="Pro residues" evidence="2">
    <location>
        <begin position="732"/>
        <end position="750"/>
    </location>
</feature>
<dbReference type="InterPro" id="IPR000917">
    <property type="entry name" value="Sulfatase_N"/>
</dbReference>
<feature type="compositionally biased region" description="Polar residues" evidence="2">
    <location>
        <begin position="836"/>
        <end position="855"/>
    </location>
</feature>
<evidence type="ECO:0000256" key="2">
    <source>
        <dbReference type="SAM" id="MobiDB-lite"/>
    </source>
</evidence>